<name>A0A8J6PED2_9FLAO</name>
<comment type="caution">
    <text evidence="2">The sequence shown here is derived from an EMBL/GenBank/DDBJ whole genome shotgun (WGS) entry which is preliminary data.</text>
</comment>
<evidence type="ECO:0000313" key="2">
    <source>
        <dbReference type="EMBL" id="MBC9812380.1"/>
    </source>
</evidence>
<dbReference type="Proteomes" id="UP000652681">
    <property type="component" value="Unassembled WGS sequence"/>
</dbReference>
<accession>A0A8J6PED2</accession>
<reference evidence="2" key="1">
    <citation type="submission" date="2020-09" db="EMBL/GenBank/DDBJ databases">
        <title>Taishania pollutisoli gen. nov., sp. nov., Isolated from Tetrabromobisphenol A-Contaminated Soil.</title>
        <authorList>
            <person name="Chen Q."/>
        </authorList>
    </citation>
    <scope>NUCLEOTIDE SEQUENCE</scope>
    <source>
        <strain evidence="2">CZZ-1</strain>
    </source>
</reference>
<dbReference type="AlphaFoldDB" id="A0A8J6PED2"/>
<keyword evidence="3" id="KW-1185">Reference proteome</keyword>
<dbReference type="EMBL" id="JACVEL010000004">
    <property type="protein sequence ID" value="MBC9812380.1"/>
    <property type="molecule type" value="Genomic_DNA"/>
</dbReference>
<feature type="coiled-coil region" evidence="1">
    <location>
        <begin position="1"/>
        <end position="28"/>
    </location>
</feature>
<gene>
    <name evidence="2" type="ORF">H9Y05_07825</name>
</gene>
<evidence type="ECO:0000256" key="1">
    <source>
        <dbReference type="SAM" id="Coils"/>
    </source>
</evidence>
<keyword evidence="1" id="KW-0175">Coiled coil</keyword>
<organism evidence="2 3">
    <name type="scientific">Taishania pollutisoli</name>
    <dbReference type="NCBI Taxonomy" id="2766479"/>
    <lineage>
        <taxon>Bacteria</taxon>
        <taxon>Pseudomonadati</taxon>
        <taxon>Bacteroidota</taxon>
        <taxon>Flavobacteriia</taxon>
        <taxon>Flavobacteriales</taxon>
        <taxon>Crocinitomicaceae</taxon>
        <taxon>Taishania</taxon>
    </lineage>
</organism>
<sequence>MTEKELSKKSIVQEIENLRNKVNELGLEDRVTLTKYSDHLKINEIELYKEALK</sequence>
<dbReference type="RefSeq" id="WP_216713966.1">
    <property type="nucleotide sequence ID" value="NZ_JACVEL010000004.1"/>
</dbReference>
<protein>
    <submittedName>
        <fullName evidence="2">Uncharacterized protein</fullName>
    </submittedName>
</protein>
<proteinExistence type="predicted"/>
<evidence type="ECO:0000313" key="3">
    <source>
        <dbReference type="Proteomes" id="UP000652681"/>
    </source>
</evidence>